<feature type="region of interest" description="Disordered" evidence="1">
    <location>
        <begin position="298"/>
        <end position="423"/>
    </location>
</feature>
<reference evidence="3" key="1">
    <citation type="journal article" date="2012" name="Science">
        <title>The Paleozoic origin of enzymatic lignin decomposition reconstructed from 31 fungal genomes.</title>
        <authorList>
            <person name="Floudas D."/>
            <person name="Binder M."/>
            <person name="Riley R."/>
            <person name="Barry K."/>
            <person name="Blanchette R.A."/>
            <person name="Henrissat B."/>
            <person name="Martinez A.T."/>
            <person name="Otillar R."/>
            <person name="Spatafora J.W."/>
            <person name="Yadav J.S."/>
            <person name="Aerts A."/>
            <person name="Benoit I."/>
            <person name="Boyd A."/>
            <person name="Carlson A."/>
            <person name="Copeland A."/>
            <person name="Coutinho P.M."/>
            <person name="de Vries R.P."/>
            <person name="Ferreira P."/>
            <person name="Findley K."/>
            <person name="Foster B."/>
            <person name="Gaskell J."/>
            <person name="Glotzer D."/>
            <person name="Gorecki P."/>
            <person name="Heitman J."/>
            <person name="Hesse C."/>
            <person name="Hori C."/>
            <person name="Igarashi K."/>
            <person name="Jurgens J.A."/>
            <person name="Kallen N."/>
            <person name="Kersten P."/>
            <person name="Kohler A."/>
            <person name="Kuees U."/>
            <person name="Kumar T.K.A."/>
            <person name="Kuo A."/>
            <person name="LaButti K."/>
            <person name="Larrondo L.F."/>
            <person name="Lindquist E."/>
            <person name="Ling A."/>
            <person name="Lombard V."/>
            <person name="Lucas S."/>
            <person name="Lundell T."/>
            <person name="Martin R."/>
            <person name="McLaughlin D.J."/>
            <person name="Morgenstern I."/>
            <person name="Morin E."/>
            <person name="Murat C."/>
            <person name="Nagy L.G."/>
            <person name="Nolan M."/>
            <person name="Ohm R.A."/>
            <person name="Patyshakuliyeva A."/>
            <person name="Rokas A."/>
            <person name="Ruiz-Duenas F.J."/>
            <person name="Sabat G."/>
            <person name="Salamov A."/>
            <person name="Samejima M."/>
            <person name="Schmutz J."/>
            <person name="Slot J.C."/>
            <person name="St John F."/>
            <person name="Stenlid J."/>
            <person name="Sun H."/>
            <person name="Sun S."/>
            <person name="Syed K."/>
            <person name="Tsang A."/>
            <person name="Wiebenga A."/>
            <person name="Young D."/>
            <person name="Pisabarro A."/>
            <person name="Eastwood D.C."/>
            <person name="Martin F."/>
            <person name="Cullen D."/>
            <person name="Grigoriev I.V."/>
            <person name="Hibbett D.S."/>
        </authorList>
    </citation>
    <scope>NUCLEOTIDE SEQUENCE [LARGE SCALE GENOMIC DNA]</scope>
    <source>
        <strain evidence="3">TFB10046</strain>
    </source>
</reference>
<dbReference type="KEGG" id="adl:AURDEDRAFT_177778"/>
<feature type="non-terminal residue" evidence="2">
    <location>
        <position position="1"/>
    </location>
</feature>
<dbReference type="AlphaFoldDB" id="J0CS95"/>
<evidence type="ECO:0000256" key="1">
    <source>
        <dbReference type="SAM" id="MobiDB-lite"/>
    </source>
</evidence>
<accession>J0CS95</accession>
<protein>
    <submittedName>
        <fullName evidence="2">Uncharacterized protein</fullName>
    </submittedName>
</protein>
<feature type="compositionally biased region" description="Acidic residues" evidence="1">
    <location>
        <begin position="1"/>
        <end position="53"/>
    </location>
</feature>
<keyword evidence="3" id="KW-1185">Reference proteome</keyword>
<dbReference type="Proteomes" id="UP000006514">
    <property type="component" value="Unassembled WGS sequence"/>
</dbReference>
<feature type="region of interest" description="Disordered" evidence="1">
    <location>
        <begin position="135"/>
        <end position="173"/>
    </location>
</feature>
<dbReference type="eggNOG" id="ENOG502SBR1">
    <property type="taxonomic scope" value="Eukaryota"/>
</dbReference>
<feature type="compositionally biased region" description="Basic and acidic residues" evidence="1">
    <location>
        <begin position="54"/>
        <end position="64"/>
    </location>
</feature>
<dbReference type="EMBL" id="JH688411">
    <property type="protein sequence ID" value="EJD33139.1"/>
    <property type="molecule type" value="Genomic_DNA"/>
</dbReference>
<organism evidence="2 3">
    <name type="scientific">Auricularia subglabra (strain TFB-10046 / SS5)</name>
    <name type="common">White-rot fungus</name>
    <name type="synonym">Auricularia delicata (strain TFB10046)</name>
    <dbReference type="NCBI Taxonomy" id="717982"/>
    <lineage>
        <taxon>Eukaryota</taxon>
        <taxon>Fungi</taxon>
        <taxon>Dikarya</taxon>
        <taxon>Basidiomycota</taxon>
        <taxon>Agaricomycotina</taxon>
        <taxon>Agaricomycetes</taxon>
        <taxon>Auriculariales</taxon>
        <taxon>Auriculariaceae</taxon>
        <taxon>Auricularia</taxon>
    </lineage>
</organism>
<feature type="compositionally biased region" description="Basic and acidic residues" evidence="1">
    <location>
        <begin position="156"/>
        <end position="173"/>
    </location>
</feature>
<name>J0CS95_AURST</name>
<evidence type="ECO:0000313" key="3">
    <source>
        <dbReference type="Proteomes" id="UP000006514"/>
    </source>
</evidence>
<feature type="compositionally biased region" description="Acidic residues" evidence="1">
    <location>
        <begin position="65"/>
        <end position="77"/>
    </location>
</feature>
<feature type="region of interest" description="Disordered" evidence="1">
    <location>
        <begin position="1"/>
        <end position="90"/>
    </location>
</feature>
<dbReference type="InParanoid" id="J0CS95"/>
<proteinExistence type="predicted"/>
<sequence>DENVEDENVEDENVEDENVEDENVEDVGVEGENVEGENVEDVGVEGENIEDVGVDNRRIETSGREDEDNGVGDEDEADVRPKARRQTKAVQKELAEAARLSALEELGSRMVGMIGQLKQAGVQLDFAAAPVPFGAPPPNAGPSNAVSPTKAYSRADNFKGDGSTKEGKPSTDGRRYGAVWGSWDDFEVGLNVSDYTRKNNEAQRDNTELFYPLVRKAYAMNRFRESYVAVIAMPVSGDLKGQTYAWGSPRLLQDLPDFLDDCAFEVSHGTLDKRAHGYAKALSDYKRKALRDLAELNRKHEEEQSKGQSKEPGNAGAASGKGADKPAGGQNGDKGKQRNVKPAAIPALVPQTPDAGQKRKRATVDSGDEDRPPRPKAVGSGDAANRNKSAKTAGEFAPRRPFTPRNASTRGVVEDAMDVEDAA</sequence>
<gene>
    <name evidence="2" type="ORF">AURDEDRAFT_177778</name>
</gene>
<evidence type="ECO:0000313" key="2">
    <source>
        <dbReference type="EMBL" id="EJD33139.1"/>
    </source>
</evidence>
<feature type="compositionally biased region" description="Basic and acidic residues" evidence="1">
    <location>
        <begin position="298"/>
        <end position="309"/>
    </location>
</feature>